<evidence type="ECO:0000256" key="1">
    <source>
        <dbReference type="SAM" id="MobiDB-lite"/>
    </source>
</evidence>
<gene>
    <name evidence="2" type="ORF">GSPATT00020196001</name>
</gene>
<name>A0DTZ5_PARTE</name>
<keyword evidence="3" id="KW-1185">Reference proteome</keyword>
<dbReference type="InParanoid" id="A0DTZ5"/>
<dbReference type="GeneID" id="5039694"/>
<dbReference type="HOGENOM" id="CLU_2676401_0_0_1"/>
<organism evidence="2 3">
    <name type="scientific">Paramecium tetraurelia</name>
    <dbReference type="NCBI Taxonomy" id="5888"/>
    <lineage>
        <taxon>Eukaryota</taxon>
        <taxon>Sar</taxon>
        <taxon>Alveolata</taxon>
        <taxon>Ciliophora</taxon>
        <taxon>Intramacronucleata</taxon>
        <taxon>Oligohymenophorea</taxon>
        <taxon>Peniculida</taxon>
        <taxon>Parameciidae</taxon>
        <taxon>Paramecium</taxon>
    </lineage>
</organism>
<proteinExistence type="predicted"/>
<dbReference type="AlphaFoldDB" id="A0DTZ5"/>
<dbReference type="KEGG" id="ptm:GSPATT00020196001"/>
<reference evidence="2 3" key="1">
    <citation type="journal article" date="2006" name="Nature">
        <title>Global trends of whole-genome duplications revealed by the ciliate Paramecium tetraurelia.</title>
        <authorList>
            <consortium name="Genoscope"/>
            <person name="Aury J.-M."/>
            <person name="Jaillon O."/>
            <person name="Duret L."/>
            <person name="Noel B."/>
            <person name="Jubin C."/>
            <person name="Porcel B.M."/>
            <person name="Segurens B."/>
            <person name="Daubin V."/>
            <person name="Anthouard V."/>
            <person name="Aiach N."/>
            <person name="Arnaiz O."/>
            <person name="Billaut A."/>
            <person name="Beisson J."/>
            <person name="Blanc I."/>
            <person name="Bouhouche K."/>
            <person name="Camara F."/>
            <person name="Duharcourt S."/>
            <person name="Guigo R."/>
            <person name="Gogendeau D."/>
            <person name="Katinka M."/>
            <person name="Keller A.-M."/>
            <person name="Kissmehl R."/>
            <person name="Klotz C."/>
            <person name="Koll F."/>
            <person name="Le Moue A."/>
            <person name="Lepere C."/>
            <person name="Malinsky S."/>
            <person name="Nowacki M."/>
            <person name="Nowak J.K."/>
            <person name="Plattner H."/>
            <person name="Poulain J."/>
            <person name="Ruiz F."/>
            <person name="Serrano V."/>
            <person name="Zagulski M."/>
            <person name="Dessen P."/>
            <person name="Betermier M."/>
            <person name="Weissenbach J."/>
            <person name="Scarpelli C."/>
            <person name="Schachter V."/>
            <person name="Sperling L."/>
            <person name="Meyer E."/>
            <person name="Cohen J."/>
            <person name="Wincker P."/>
        </authorList>
    </citation>
    <scope>NUCLEOTIDE SEQUENCE [LARGE SCALE GENOMIC DNA]</scope>
    <source>
        <strain evidence="2 3">Stock d4-2</strain>
    </source>
</reference>
<feature type="compositionally biased region" description="Polar residues" evidence="1">
    <location>
        <begin position="45"/>
        <end position="54"/>
    </location>
</feature>
<dbReference type="Proteomes" id="UP000000600">
    <property type="component" value="Unassembled WGS sequence"/>
</dbReference>
<evidence type="ECO:0000313" key="3">
    <source>
        <dbReference type="Proteomes" id="UP000000600"/>
    </source>
</evidence>
<evidence type="ECO:0000313" key="2">
    <source>
        <dbReference type="EMBL" id="CAK86512.1"/>
    </source>
</evidence>
<feature type="region of interest" description="Disordered" evidence="1">
    <location>
        <begin position="42"/>
        <end position="75"/>
    </location>
</feature>
<protein>
    <submittedName>
        <fullName evidence="2">Uncharacterized protein</fullName>
    </submittedName>
</protein>
<sequence>MRRINILASILKSGVVTGMKSWNGGLEIAIRIKNLRNVYEKRGNDNPSLKNIPSQGKLKKLPQQNKSLIRATKSR</sequence>
<accession>A0DTZ5</accession>
<dbReference type="RefSeq" id="XP_001453909.1">
    <property type="nucleotide sequence ID" value="XM_001453872.1"/>
</dbReference>
<dbReference type="EMBL" id="CT868574">
    <property type="protein sequence ID" value="CAK86512.1"/>
    <property type="molecule type" value="Genomic_DNA"/>
</dbReference>